<dbReference type="PANTHER" id="PTHR14165">
    <property type="entry name" value="MAJOR VAULT PROTEIN"/>
    <property type="match status" value="1"/>
</dbReference>
<protein>
    <submittedName>
        <fullName evidence="2">Uncharacterized protein</fullName>
    </submittedName>
</protein>
<dbReference type="KEGG" id="aqu:109588932"/>
<dbReference type="GO" id="GO:0005634">
    <property type="term" value="C:nucleus"/>
    <property type="evidence" value="ECO:0007669"/>
    <property type="project" value="TreeGrafter"/>
</dbReference>
<reference evidence="2" key="2">
    <citation type="submission" date="2024-06" db="UniProtKB">
        <authorList>
            <consortium name="EnsemblMetazoa"/>
        </authorList>
    </citation>
    <scope>IDENTIFICATION</scope>
</reference>
<sequence>MRDSLSKSVQMAIEISTKSIERSAQHEAQRTEQKAKGELERQKLQNEKEAEEARKELLELQAVAAAVESTGQAKAEAQVIR</sequence>
<feature type="compositionally biased region" description="Basic and acidic residues" evidence="1">
    <location>
        <begin position="19"/>
        <end position="50"/>
    </location>
</feature>
<dbReference type="GO" id="GO:0005737">
    <property type="term" value="C:cytoplasm"/>
    <property type="evidence" value="ECO:0007669"/>
    <property type="project" value="TreeGrafter"/>
</dbReference>
<proteinExistence type="predicted"/>
<evidence type="ECO:0000313" key="3">
    <source>
        <dbReference type="Proteomes" id="UP000007879"/>
    </source>
</evidence>
<dbReference type="GeneID" id="109588932"/>
<reference evidence="3" key="1">
    <citation type="journal article" date="2010" name="Nature">
        <title>The Amphimedon queenslandica genome and the evolution of animal complexity.</title>
        <authorList>
            <person name="Srivastava M."/>
            <person name="Simakov O."/>
            <person name="Chapman J."/>
            <person name="Fahey B."/>
            <person name="Gauthier M.E."/>
            <person name="Mitros T."/>
            <person name="Richards G.S."/>
            <person name="Conaco C."/>
            <person name="Dacre M."/>
            <person name="Hellsten U."/>
            <person name="Larroux C."/>
            <person name="Putnam N.H."/>
            <person name="Stanke M."/>
            <person name="Adamska M."/>
            <person name="Darling A."/>
            <person name="Degnan S.M."/>
            <person name="Oakley T.H."/>
            <person name="Plachetzki D.C."/>
            <person name="Zhai Y."/>
            <person name="Adamski M."/>
            <person name="Calcino A."/>
            <person name="Cummins S.F."/>
            <person name="Goodstein D.M."/>
            <person name="Harris C."/>
            <person name="Jackson D.J."/>
            <person name="Leys S.P."/>
            <person name="Shu S."/>
            <person name="Woodcroft B.J."/>
            <person name="Vervoort M."/>
            <person name="Kosik K.S."/>
            <person name="Manning G."/>
            <person name="Degnan B.M."/>
            <person name="Rokhsar D.S."/>
        </authorList>
    </citation>
    <scope>NUCLEOTIDE SEQUENCE [LARGE SCALE GENOMIC DNA]</scope>
</reference>
<dbReference type="AlphaFoldDB" id="A0AAN0JUM1"/>
<dbReference type="EnsemblMetazoa" id="XM_020005034.1">
    <property type="protein sequence ID" value="XP_019860593.1"/>
    <property type="gene ID" value="LOC109588932"/>
</dbReference>
<dbReference type="InterPro" id="IPR039059">
    <property type="entry name" value="MVP"/>
</dbReference>
<dbReference type="Gene3D" id="6.10.250.720">
    <property type="match status" value="1"/>
</dbReference>
<dbReference type="Proteomes" id="UP000007879">
    <property type="component" value="Unassembled WGS sequence"/>
</dbReference>
<feature type="region of interest" description="Disordered" evidence="1">
    <location>
        <begin position="16"/>
        <end position="50"/>
    </location>
</feature>
<evidence type="ECO:0000313" key="2">
    <source>
        <dbReference type="EnsemblMetazoa" id="XP_019860593.1"/>
    </source>
</evidence>
<dbReference type="PANTHER" id="PTHR14165:SF16">
    <property type="entry name" value="MAJOR VAULT PROTEIN"/>
    <property type="match status" value="1"/>
</dbReference>
<organism evidence="2 3">
    <name type="scientific">Amphimedon queenslandica</name>
    <name type="common">Sponge</name>
    <dbReference type="NCBI Taxonomy" id="400682"/>
    <lineage>
        <taxon>Eukaryota</taxon>
        <taxon>Metazoa</taxon>
        <taxon>Porifera</taxon>
        <taxon>Demospongiae</taxon>
        <taxon>Heteroscleromorpha</taxon>
        <taxon>Haplosclerida</taxon>
        <taxon>Niphatidae</taxon>
        <taxon>Amphimedon</taxon>
    </lineage>
</organism>
<evidence type="ECO:0000256" key="1">
    <source>
        <dbReference type="SAM" id="MobiDB-lite"/>
    </source>
</evidence>
<keyword evidence="3" id="KW-1185">Reference proteome</keyword>
<dbReference type="RefSeq" id="XP_019860593.1">
    <property type="nucleotide sequence ID" value="XM_020005034.1"/>
</dbReference>
<name>A0AAN0JUM1_AMPQE</name>
<accession>A0AAN0JUM1</accession>